<name>A0A9D4MFF3_DREPO</name>
<dbReference type="EMBL" id="JAIWYP010000002">
    <property type="protein sequence ID" value="KAH3875256.1"/>
    <property type="molecule type" value="Genomic_DNA"/>
</dbReference>
<evidence type="ECO:0000313" key="2">
    <source>
        <dbReference type="Proteomes" id="UP000828390"/>
    </source>
</evidence>
<reference evidence="1" key="1">
    <citation type="journal article" date="2019" name="bioRxiv">
        <title>The Genome of the Zebra Mussel, Dreissena polymorpha: A Resource for Invasive Species Research.</title>
        <authorList>
            <person name="McCartney M.A."/>
            <person name="Auch B."/>
            <person name="Kono T."/>
            <person name="Mallez S."/>
            <person name="Zhang Y."/>
            <person name="Obille A."/>
            <person name="Becker A."/>
            <person name="Abrahante J.E."/>
            <person name="Garbe J."/>
            <person name="Badalamenti J.P."/>
            <person name="Herman A."/>
            <person name="Mangelson H."/>
            <person name="Liachko I."/>
            <person name="Sullivan S."/>
            <person name="Sone E.D."/>
            <person name="Koren S."/>
            <person name="Silverstein K.A.T."/>
            <person name="Beckman K.B."/>
            <person name="Gohl D.M."/>
        </authorList>
    </citation>
    <scope>NUCLEOTIDE SEQUENCE</scope>
    <source>
        <strain evidence="1">Duluth1</strain>
        <tissue evidence="1">Whole animal</tissue>
    </source>
</reference>
<dbReference type="Proteomes" id="UP000828390">
    <property type="component" value="Unassembled WGS sequence"/>
</dbReference>
<evidence type="ECO:0000313" key="1">
    <source>
        <dbReference type="EMBL" id="KAH3875256.1"/>
    </source>
</evidence>
<sequence>MCTLMNCLGYGPHIRQARGDAYRKRDRLFNARGTGILTQITTGSKAEGLSGIYESDRDKLYVVEGIMCLENGVNSDKLPRETTVFTLKTGVCYHGHSRLYLLERRGAIIPSITRNAQCEDEHGLVVLSSALLLDAISGIQGMPYVVRHERAGP</sequence>
<dbReference type="AlphaFoldDB" id="A0A9D4MFF3"/>
<reference evidence="1" key="2">
    <citation type="submission" date="2020-11" db="EMBL/GenBank/DDBJ databases">
        <authorList>
            <person name="McCartney M.A."/>
            <person name="Auch B."/>
            <person name="Kono T."/>
            <person name="Mallez S."/>
            <person name="Becker A."/>
            <person name="Gohl D.M."/>
            <person name="Silverstein K.A.T."/>
            <person name="Koren S."/>
            <person name="Bechman K.B."/>
            <person name="Herman A."/>
            <person name="Abrahante J.E."/>
            <person name="Garbe J."/>
        </authorList>
    </citation>
    <scope>NUCLEOTIDE SEQUENCE</scope>
    <source>
        <strain evidence="1">Duluth1</strain>
        <tissue evidence="1">Whole animal</tissue>
    </source>
</reference>
<keyword evidence="2" id="KW-1185">Reference proteome</keyword>
<organism evidence="1 2">
    <name type="scientific">Dreissena polymorpha</name>
    <name type="common">Zebra mussel</name>
    <name type="synonym">Mytilus polymorpha</name>
    <dbReference type="NCBI Taxonomy" id="45954"/>
    <lineage>
        <taxon>Eukaryota</taxon>
        <taxon>Metazoa</taxon>
        <taxon>Spiralia</taxon>
        <taxon>Lophotrochozoa</taxon>
        <taxon>Mollusca</taxon>
        <taxon>Bivalvia</taxon>
        <taxon>Autobranchia</taxon>
        <taxon>Heteroconchia</taxon>
        <taxon>Euheterodonta</taxon>
        <taxon>Imparidentia</taxon>
        <taxon>Neoheterodontei</taxon>
        <taxon>Myida</taxon>
        <taxon>Dreissenoidea</taxon>
        <taxon>Dreissenidae</taxon>
        <taxon>Dreissena</taxon>
    </lineage>
</organism>
<proteinExistence type="predicted"/>
<comment type="caution">
    <text evidence="1">The sequence shown here is derived from an EMBL/GenBank/DDBJ whole genome shotgun (WGS) entry which is preliminary data.</text>
</comment>
<accession>A0A9D4MFF3</accession>
<gene>
    <name evidence="1" type="ORF">DPMN_038519</name>
</gene>
<protein>
    <submittedName>
        <fullName evidence="1">Uncharacterized protein</fullName>
    </submittedName>
</protein>